<protein>
    <submittedName>
        <fullName evidence="7">Dihydropyrimidinase</fullName>
    </submittedName>
</protein>
<reference evidence="7 8" key="1">
    <citation type="submission" date="2019-03" db="EMBL/GenBank/DDBJ databases">
        <title>Genomic Encyclopedia of Type Strains, Phase IV (KMG-IV): sequencing the most valuable type-strain genomes for metagenomic binning, comparative biology and taxonomic classification.</title>
        <authorList>
            <person name="Goeker M."/>
        </authorList>
    </citation>
    <scope>NUCLEOTIDE SEQUENCE [LARGE SCALE GENOMIC DNA]</scope>
    <source>
        <strain evidence="7 8">DSM 24455</strain>
    </source>
</reference>
<dbReference type="EMBL" id="SOAZ01000001">
    <property type="protein sequence ID" value="TDT63670.1"/>
    <property type="molecule type" value="Genomic_DNA"/>
</dbReference>
<evidence type="ECO:0000313" key="8">
    <source>
        <dbReference type="Proteomes" id="UP000295325"/>
    </source>
</evidence>
<comment type="cofactor">
    <cofactor evidence="1">
        <name>Zn(2+)</name>
        <dbReference type="ChEBI" id="CHEBI:29105"/>
    </cofactor>
</comment>
<organism evidence="7 8">
    <name type="scientific">Fonticella tunisiensis</name>
    <dbReference type="NCBI Taxonomy" id="1096341"/>
    <lineage>
        <taxon>Bacteria</taxon>
        <taxon>Bacillati</taxon>
        <taxon>Bacillota</taxon>
        <taxon>Clostridia</taxon>
        <taxon>Eubacteriales</taxon>
        <taxon>Clostridiaceae</taxon>
        <taxon>Fonticella</taxon>
    </lineage>
</organism>
<evidence type="ECO:0000313" key="7">
    <source>
        <dbReference type="EMBL" id="TDT63670.1"/>
    </source>
</evidence>
<dbReference type="PANTHER" id="PTHR11647">
    <property type="entry name" value="HYDRANTOINASE/DIHYDROPYRIMIDINASE FAMILY MEMBER"/>
    <property type="match status" value="1"/>
</dbReference>
<dbReference type="FunFam" id="3.20.20.140:FF:000174">
    <property type="entry name" value="Dihydropyrimidinase-related protein 2"/>
    <property type="match status" value="1"/>
</dbReference>
<evidence type="ECO:0000256" key="4">
    <source>
        <dbReference type="ARBA" id="ARBA00022801"/>
    </source>
</evidence>
<comment type="PTM">
    <text evidence="5">Carbamylation allows a single lysine to coordinate two divalent metal cations.</text>
</comment>
<feature type="modified residue" description="N6-carboxylysine" evidence="5">
    <location>
        <position position="151"/>
    </location>
</feature>
<dbReference type="Gene3D" id="3.20.20.140">
    <property type="entry name" value="Metal-dependent hydrolases"/>
    <property type="match status" value="1"/>
</dbReference>
<proteinExistence type="inferred from homology"/>
<keyword evidence="4" id="KW-0378">Hydrolase</keyword>
<keyword evidence="3" id="KW-0479">Metal-binding</keyword>
<dbReference type="Gene3D" id="2.30.40.10">
    <property type="entry name" value="Urease, subunit C, domain 1"/>
    <property type="match status" value="1"/>
</dbReference>
<dbReference type="InterPro" id="IPR032466">
    <property type="entry name" value="Metal_Hydrolase"/>
</dbReference>
<dbReference type="RefSeq" id="WP_133626792.1">
    <property type="nucleotide sequence ID" value="NZ_SOAZ01000001.1"/>
</dbReference>
<dbReference type="PANTHER" id="PTHR11647:SF1">
    <property type="entry name" value="COLLAPSIN RESPONSE MEDIATOR PROTEIN"/>
    <property type="match status" value="1"/>
</dbReference>
<dbReference type="AlphaFoldDB" id="A0A4R7KXC9"/>
<comment type="similarity">
    <text evidence="2">Belongs to the metallo-dependent hydrolases superfamily. Hydantoinase/dihydropyrimidinase family.</text>
</comment>
<sequence>MRTVIKNGRIVTASDDFEGDIYIEDGIIREIGVGLKKDSDILVDAKGKIVVPGGVDAHTHFNLHTGSAAARDDFYTGTVAAACGGTTCIIDHMGFGPSGCRLDHQLNVYHGYAKGNAVVDYSFHGVVQHVDESILNQLIEMISFHGIPSFKIYMTYDYRVKDDDALRFMERLKGLGGITAVHAENHEIINYLRYRFVKEGKTSPLYHALSRPKECEGEAINRIIEIAKMAGDAPLYIVHLTTSVGLKYIEEARDCGQSVYAETCPQYLLLSEEKYREDNNEGLKYIMSPPLRSKGDNESLWNGIQRGYIQVIATDHCPFHFETDKQLGRDDFTKCPNGAPGVEERMPLIFSEGVVKGRISINKFVEVCCTNPAKIFGLYPKKGTIAPGSDGDIVIIDPDRRVKLTQGILHSNVDYTAYEGFELKGYPVMTISRGEIIAKDYEFVGEKGRGRFIKRKTVFNNKHFCL</sequence>
<dbReference type="SUPFAM" id="SSF51338">
    <property type="entry name" value="Composite domain of metallo-dependent hydrolases"/>
    <property type="match status" value="2"/>
</dbReference>
<feature type="domain" description="Amidohydrolase-related" evidence="6">
    <location>
        <begin position="49"/>
        <end position="436"/>
    </location>
</feature>
<evidence type="ECO:0000256" key="1">
    <source>
        <dbReference type="ARBA" id="ARBA00001947"/>
    </source>
</evidence>
<dbReference type="GO" id="GO:0046872">
    <property type="term" value="F:metal ion binding"/>
    <property type="evidence" value="ECO:0007669"/>
    <property type="project" value="UniProtKB-KW"/>
</dbReference>
<dbReference type="GO" id="GO:0016812">
    <property type="term" value="F:hydrolase activity, acting on carbon-nitrogen (but not peptide) bonds, in cyclic amides"/>
    <property type="evidence" value="ECO:0007669"/>
    <property type="project" value="TreeGrafter"/>
</dbReference>
<evidence type="ECO:0000259" key="6">
    <source>
        <dbReference type="Pfam" id="PF01979"/>
    </source>
</evidence>
<dbReference type="OrthoDB" id="9765462at2"/>
<dbReference type="InterPro" id="IPR011059">
    <property type="entry name" value="Metal-dep_hydrolase_composite"/>
</dbReference>
<dbReference type="Pfam" id="PF01979">
    <property type="entry name" value="Amidohydro_1"/>
    <property type="match status" value="1"/>
</dbReference>
<dbReference type="NCBIfam" id="TIGR02033">
    <property type="entry name" value="D-hydantoinase"/>
    <property type="match status" value="1"/>
</dbReference>
<dbReference type="CDD" id="cd01314">
    <property type="entry name" value="D-HYD"/>
    <property type="match status" value="1"/>
</dbReference>
<evidence type="ECO:0000256" key="3">
    <source>
        <dbReference type="ARBA" id="ARBA00022723"/>
    </source>
</evidence>
<dbReference type="SUPFAM" id="SSF51556">
    <property type="entry name" value="Metallo-dependent hydrolases"/>
    <property type="match status" value="1"/>
</dbReference>
<dbReference type="InterPro" id="IPR011778">
    <property type="entry name" value="Hydantoinase/dihydroPyrase"/>
</dbReference>
<name>A0A4R7KXC9_9CLOT</name>
<dbReference type="InterPro" id="IPR050378">
    <property type="entry name" value="Metallo-dep_Hydrolases_sf"/>
</dbReference>
<dbReference type="Proteomes" id="UP000295325">
    <property type="component" value="Unassembled WGS sequence"/>
</dbReference>
<evidence type="ECO:0000256" key="2">
    <source>
        <dbReference type="ARBA" id="ARBA00008829"/>
    </source>
</evidence>
<dbReference type="GO" id="GO:0005829">
    <property type="term" value="C:cytosol"/>
    <property type="evidence" value="ECO:0007669"/>
    <property type="project" value="TreeGrafter"/>
</dbReference>
<dbReference type="InterPro" id="IPR006680">
    <property type="entry name" value="Amidohydro-rel"/>
</dbReference>
<keyword evidence="8" id="KW-1185">Reference proteome</keyword>
<evidence type="ECO:0000256" key="5">
    <source>
        <dbReference type="PIRSR" id="PIRSR611778-50"/>
    </source>
</evidence>
<gene>
    <name evidence="7" type="ORF">EDD71_10197</name>
</gene>
<accession>A0A4R7KXC9</accession>
<comment type="caution">
    <text evidence="7">The sequence shown here is derived from an EMBL/GenBank/DDBJ whole genome shotgun (WGS) entry which is preliminary data.</text>
</comment>